<evidence type="ECO:0000313" key="3">
    <source>
        <dbReference type="Proteomes" id="UP000509658"/>
    </source>
</evidence>
<evidence type="ECO:0000259" key="1">
    <source>
        <dbReference type="Pfam" id="PF01590"/>
    </source>
</evidence>
<organism evidence="2 3">
    <name type="scientific">Candidatus Reidiella endopervernicosa</name>
    <dbReference type="NCBI Taxonomy" id="2738883"/>
    <lineage>
        <taxon>Bacteria</taxon>
        <taxon>Pseudomonadati</taxon>
        <taxon>Pseudomonadota</taxon>
        <taxon>Gammaproteobacteria</taxon>
        <taxon>Candidatus Reidiella</taxon>
    </lineage>
</organism>
<protein>
    <submittedName>
        <fullName evidence="2">GAF domain-containing protein</fullName>
    </submittedName>
</protein>
<keyword evidence="3" id="KW-1185">Reference proteome</keyword>
<proteinExistence type="predicted"/>
<dbReference type="EMBL" id="CP054491">
    <property type="protein sequence ID" value="QKQ28259.1"/>
    <property type="molecule type" value="Genomic_DNA"/>
</dbReference>
<dbReference type="Gene3D" id="3.30.450.40">
    <property type="match status" value="1"/>
</dbReference>
<dbReference type="SUPFAM" id="SSF55781">
    <property type="entry name" value="GAF domain-like"/>
    <property type="match status" value="1"/>
</dbReference>
<dbReference type="InterPro" id="IPR003018">
    <property type="entry name" value="GAF"/>
</dbReference>
<dbReference type="Pfam" id="PF01590">
    <property type="entry name" value="GAF"/>
    <property type="match status" value="1"/>
</dbReference>
<feature type="domain" description="GAF" evidence="1">
    <location>
        <begin position="52"/>
        <end position="149"/>
    </location>
</feature>
<accession>A0A6N0I122</accession>
<reference evidence="2 3" key="1">
    <citation type="submission" date="2020-05" db="EMBL/GenBank/DDBJ databases">
        <title>Horizontal transmission and recombination maintain forever young bacterial symbiont genomes.</title>
        <authorList>
            <person name="Russell S.L."/>
            <person name="Pepper-Tunick E."/>
            <person name="Svedberg J."/>
            <person name="Byrne A."/>
            <person name="Ruelas Castillo J."/>
            <person name="Vollmers C."/>
            <person name="Beinart R.A."/>
            <person name="Corbett-Detig R."/>
        </authorList>
    </citation>
    <scope>NUCLEOTIDE SEQUENCE [LARGE SCALE GENOMIC DNA]</scope>
    <source>
        <strain evidence="2">Santa_Monica_outfall</strain>
    </source>
</reference>
<dbReference type="KEGG" id="rev:HUE57_12420"/>
<dbReference type="AlphaFoldDB" id="A0A6N0I122"/>
<evidence type="ECO:0000313" key="2">
    <source>
        <dbReference type="EMBL" id="QKQ28259.1"/>
    </source>
</evidence>
<sequence>MKPLLHLLRRSLAPQLRIGRRRRLSRTNRLRFAILGGQRSTYKSSDDVKEIRVPLTNTSIAGYVALTQKVLRIDDVYDEKALQRIHPNLCFNTHFDNTSGYRTKSMMVTPIKKDGVMLGVMQVLNHIEEKTFTEVDLHNAVKLATIIGNRFKSGSRYFCGSMFWASKPKQAANT</sequence>
<dbReference type="Proteomes" id="UP000509658">
    <property type="component" value="Chromosome"/>
</dbReference>
<name>A0A6N0I122_9GAMM</name>
<dbReference type="InterPro" id="IPR029016">
    <property type="entry name" value="GAF-like_dom_sf"/>
</dbReference>
<gene>
    <name evidence="2" type="ORF">HUE57_12420</name>
</gene>